<dbReference type="InterPro" id="IPR050821">
    <property type="entry name" value="Cytosolic_carboxypeptidase"/>
</dbReference>
<keyword evidence="8" id="KW-0378">Hydrolase</keyword>
<evidence type="ECO:0000256" key="10">
    <source>
        <dbReference type="ARBA" id="ARBA00023049"/>
    </source>
</evidence>
<feature type="active site" description="Proton donor/acceptor" evidence="14">
    <location>
        <position position="1125"/>
    </location>
</feature>
<dbReference type="Gene3D" id="2.60.40.3120">
    <property type="match status" value="1"/>
</dbReference>
<comment type="subcellular location">
    <subcellularLocation>
        <location evidence="2">Cytoplasm</location>
        <location evidence="2">Cytosol</location>
    </subcellularLocation>
</comment>
<evidence type="ECO:0000256" key="3">
    <source>
        <dbReference type="ARBA" id="ARBA00005988"/>
    </source>
</evidence>
<dbReference type="InterPro" id="IPR016024">
    <property type="entry name" value="ARM-type_fold"/>
</dbReference>
<dbReference type="Gene3D" id="3.40.630.10">
    <property type="entry name" value="Zn peptidases"/>
    <property type="match status" value="1"/>
</dbReference>
<comment type="catalytic activity">
    <reaction evidence="13">
        <text>(L-glutamyl)(n+1)-gamma-L-glutamyl-L-glutamyl-[protein] + H2O = (L-glutamyl)(n)-gamma-L-glutamyl-L-glutamyl-[protein] + L-glutamate</text>
        <dbReference type="Rhea" id="RHEA:60004"/>
        <dbReference type="Rhea" id="RHEA-COMP:15519"/>
        <dbReference type="Rhea" id="RHEA-COMP:15675"/>
        <dbReference type="ChEBI" id="CHEBI:15377"/>
        <dbReference type="ChEBI" id="CHEBI:29985"/>
        <dbReference type="ChEBI" id="CHEBI:143623"/>
    </reaction>
    <physiologicalReaction direction="left-to-right" evidence="13">
        <dbReference type="Rhea" id="RHEA:60005"/>
    </physiologicalReaction>
</comment>
<keyword evidence="4" id="KW-0963">Cytoplasm</keyword>
<dbReference type="EC" id="3.4.17.24" evidence="12"/>
<evidence type="ECO:0000256" key="2">
    <source>
        <dbReference type="ARBA" id="ARBA00004514"/>
    </source>
</evidence>
<dbReference type="InterPro" id="IPR011989">
    <property type="entry name" value="ARM-like"/>
</dbReference>
<evidence type="ECO:0000256" key="14">
    <source>
        <dbReference type="PROSITE-ProRule" id="PRU01379"/>
    </source>
</evidence>
<feature type="region of interest" description="Disordered" evidence="15">
    <location>
        <begin position="441"/>
        <end position="483"/>
    </location>
</feature>
<dbReference type="InterPro" id="IPR040626">
    <property type="entry name" value="Pepdidase_M14_N"/>
</dbReference>
<evidence type="ECO:0000256" key="12">
    <source>
        <dbReference type="ARBA" id="ARBA00026108"/>
    </source>
</evidence>
<dbReference type="AlphaFoldDB" id="A0A8M1GTU4"/>
<dbReference type="GO" id="GO:0008270">
    <property type="term" value="F:zinc ion binding"/>
    <property type="evidence" value="ECO:0007669"/>
    <property type="project" value="InterPro"/>
</dbReference>
<evidence type="ECO:0000256" key="9">
    <source>
        <dbReference type="ARBA" id="ARBA00022833"/>
    </source>
</evidence>
<feature type="compositionally biased region" description="Basic and acidic residues" evidence="15">
    <location>
        <begin position="1233"/>
        <end position="1247"/>
    </location>
</feature>
<dbReference type="PROSITE" id="PS52035">
    <property type="entry name" value="PEPTIDASE_M14"/>
    <property type="match status" value="1"/>
</dbReference>
<evidence type="ECO:0000256" key="6">
    <source>
        <dbReference type="ARBA" id="ARBA00022670"/>
    </source>
</evidence>
<evidence type="ECO:0000256" key="8">
    <source>
        <dbReference type="ARBA" id="ARBA00022801"/>
    </source>
</evidence>
<gene>
    <name evidence="18" type="primary">AGBL1</name>
</gene>
<keyword evidence="7" id="KW-0479">Metal-binding</keyword>
<dbReference type="GeneID" id="103660055"/>
<organism evidence="17 18">
    <name type="scientific">Ursus maritimus</name>
    <name type="common">Polar bear</name>
    <name type="synonym">Thalarctos maritimus</name>
    <dbReference type="NCBI Taxonomy" id="29073"/>
    <lineage>
        <taxon>Eukaryota</taxon>
        <taxon>Metazoa</taxon>
        <taxon>Chordata</taxon>
        <taxon>Craniata</taxon>
        <taxon>Vertebrata</taxon>
        <taxon>Euteleostomi</taxon>
        <taxon>Mammalia</taxon>
        <taxon>Eutheria</taxon>
        <taxon>Laurasiatheria</taxon>
        <taxon>Carnivora</taxon>
        <taxon>Caniformia</taxon>
        <taxon>Ursidae</taxon>
        <taxon>Ursus</taxon>
    </lineage>
</organism>
<feature type="region of interest" description="Disordered" evidence="15">
    <location>
        <begin position="1"/>
        <end position="24"/>
    </location>
</feature>
<keyword evidence="17" id="KW-1185">Reference proteome</keyword>
<dbReference type="PANTHER" id="PTHR12756:SF5">
    <property type="entry name" value="CYTOSOLIC CARBOXYPEPTIDASE 4"/>
    <property type="match status" value="1"/>
</dbReference>
<evidence type="ECO:0000256" key="13">
    <source>
        <dbReference type="ARBA" id="ARBA00029302"/>
    </source>
</evidence>
<feature type="compositionally biased region" description="Acidic residues" evidence="15">
    <location>
        <begin position="441"/>
        <end position="468"/>
    </location>
</feature>
<keyword evidence="9" id="KW-0862">Zinc</keyword>
<dbReference type="CDD" id="cd06906">
    <property type="entry name" value="M14_Nna1"/>
    <property type="match status" value="1"/>
</dbReference>
<dbReference type="InterPro" id="IPR000834">
    <property type="entry name" value="Peptidase_M14"/>
</dbReference>
<dbReference type="Gene3D" id="1.25.10.10">
    <property type="entry name" value="Leucine-rich Repeat Variant"/>
    <property type="match status" value="1"/>
</dbReference>
<comment type="catalytic activity">
    <reaction evidence="11">
        <text>C-terminal L-alpha-aminoacyl-L-glutamyl-L-glutamyl-[tubulin] + H2O = C-terminal L-alpha-aminoacyl-L-glutamyl-[tubulin] + L-glutamate</text>
        <dbReference type="Rhea" id="RHEA:63792"/>
        <dbReference type="Rhea" id="RHEA-COMP:16435"/>
        <dbReference type="Rhea" id="RHEA-COMP:16436"/>
        <dbReference type="ChEBI" id="CHEBI:15377"/>
        <dbReference type="ChEBI" id="CHEBI:29985"/>
        <dbReference type="ChEBI" id="CHEBI:149555"/>
        <dbReference type="ChEBI" id="CHEBI:149556"/>
        <dbReference type="EC" id="3.4.17.24"/>
    </reaction>
    <physiologicalReaction direction="left-to-right" evidence="11">
        <dbReference type="Rhea" id="RHEA:63793"/>
    </physiologicalReaction>
</comment>
<dbReference type="OrthoDB" id="10253041at2759"/>
<keyword evidence="5 18" id="KW-0121">Carboxypeptidase</keyword>
<dbReference type="InterPro" id="IPR033852">
    <property type="entry name" value="CBPC1/4"/>
</dbReference>
<feature type="compositionally biased region" description="Acidic residues" evidence="15">
    <location>
        <begin position="1206"/>
        <end position="1219"/>
    </location>
</feature>
<dbReference type="Proteomes" id="UP000261680">
    <property type="component" value="Unplaced"/>
</dbReference>
<dbReference type="Pfam" id="PF25571">
    <property type="entry name" value="TPR_CCP1_N"/>
    <property type="match status" value="1"/>
</dbReference>
<comment type="similarity">
    <text evidence="3 14">Belongs to the peptidase M14 family.</text>
</comment>
<dbReference type="RefSeq" id="XP_040498545.1">
    <property type="nucleotide sequence ID" value="XM_040642611.1"/>
</dbReference>
<dbReference type="SUPFAM" id="SSF53187">
    <property type="entry name" value="Zn-dependent exopeptidases"/>
    <property type="match status" value="1"/>
</dbReference>
<evidence type="ECO:0000256" key="7">
    <source>
        <dbReference type="ARBA" id="ARBA00022723"/>
    </source>
</evidence>
<dbReference type="PANTHER" id="PTHR12756">
    <property type="entry name" value="CYTOSOLIC CARBOXYPEPTIDASE"/>
    <property type="match status" value="1"/>
</dbReference>
<dbReference type="GO" id="GO:0006508">
    <property type="term" value="P:proteolysis"/>
    <property type="evidence" value="ECO:0007669"/>
    <property type="project" value="UniProtKB-KW"/>
</dbReference>
<sequence>MERESIVQQGLLQPQDPTGDVPSSSMGVLLDQQAALLAKAADGMMLWMSGFLWGQVLQNLKCTVQKPCPESFLLLLPSLLQGSVEAVIVSISPLGVGFQGHFSSINQPHSWLFCSCGLHPTAPPAQDIKLALLKLGSIEHQFPWDANRWLPVFSLQRSSDKESILTILQVLGDLLSVGTDRRIRYMISKGGSEALLQTLVDTARTASPDYDVLLPLLRLLAKVGLRDKKFGQKALELEALDVTLILARKNLSHSQNLLHCLWALRVFASSVTTGAMLGINGAMELLFKVITPYTQNRTRIIRAATEVLAVLLKSKSNSRRAVNRGYVTSLLRLHQDWHHHDSTNTYVLTRRALLLCLKHVANLRSGREAFLAAQGMEILFSTSQNRLDDKNLEPVISIVIQILRQCYPKSPLPLVTASSAYAFPVPGSIPSEPPCVLTEEDFEDDADEEVDKDSDSEDMKEQDDDLETDVNKLSSKPGLDRPEEELMQYEAMCLELSCSFEELESKPGDDLNFEETPDAKHYHIPTVTSPKQHCLTKDQSSWGPDRKDMVQTSLLSMVKMGRSTMHPTSKRGPGMNAYQNMQSNGLGIDSSGKDIPDSQAFLKQDAWDIDVISCPMMSASFSNSARPTETVEVIDELLQTHPKHIPFHDPSLYMAKARRTRSVADFKRMAFPDLWGHCPPPSPQSMLERKCGVQRIKIFEDVRRLIQPSDVINKVVFSLDEPWPLQDTASDCLRFFSKFESGNLRKAIQVREREYDLLVNADVNSSQHQQWFYFQVSGMRAGVPYRFNIINCEKPNSQFNYGMQPTLYSVKEALLGRPTWIRMGYEICYYKNHYRQSAAVTGGTSEKCFYTLTFVVTFPHNEDACYLAYHYPYTYTALLTHLDILEKSVNPKQVYFRQDSLCQTLGGNSCPLVTITAMPESSSADHLERFRQRPYQVITARVHPGESNASWVMKGALEFLVSSDPVARLLRENFIFKIIPMLNPDGVINGNHRCSLKGEDLNRQWLSPSAHLQPTIYHAKGLLYYLGSAGRSPRVFCDFHGHSQKKNVFLYGCSIKETLWQAESSVGTSTLLEDVGYRTLPKILDELAPAFTMSSCSFLVEKSRASTARVVVWREMGVSRSYTMESSYCGCNQGPYQGLQFGTSELEEMGAVFCLSLLILELKSVSCSHQLLTRAATLLNVDEEALDHHLQRCSSPHSSSSSVTSELDDEPPCMEEIDYSTDSSADPEGSFSELDRQIQECAFYKDEGGEEEEGPGQGRKAIP</sequence>
<accession>A0A8M1GTU4</accession>
<feature type="region of interest" description="Disordered" evidence="15">
    <location>
        <begin position="1191"/>
        <end position="1263"/>
    </location>
</feature>
<feature type="domain" description="Peptidase M14" evidence="16">
    <location>
        <begin position="871"/>
        <end position="1161"/>
    </location>
</feature>
<dbReference type="KEGG" id="umr:103660055"/>
<feature type="compositionally biased region" description="Low complexity" evidence="15">
    <location>
        <begin position="1194"/>
        <end position="1205"/>
    </location>
</feature>
<dbReference type="Pfam" id="PF18027">
    <property type="entry name" value="Pepdidase_M14_N"/>
    <property type="match status" value="1"/>
</dbReference>
<evidence type="ECO:0000313" key="17">
    <source>
        <dbReference type="Proteomes" id="UP000261680"/>
    </source>
</evidence>
<comment type="cofactor">
    <cofactor evidence="1">
        <name>Zn(2+)</name>
        <dbReference type="ChEBI" id="CHEBI:29105"/>
    </cofactor>
</comment>
<reference evidence="18" key="1">
    <citation type="submission" date="2025-08" db="UniProtKB">
        <authorList>
            <consortium name="RefSeq"/>
        </authorList>
    </citation>
    <scope>IDENTIFICATION</scope>
    <source>
        <tissue evidence="18">Whole blood</tissue>
    </source>
</reference>
<evidence type="ECO:0000256" key="1">
    <source>
        <dbReference type="ARBA" id="ARBA00001947"/>
    </source>
</evidence>
<evidence type="ECO:0000256" key="11">
    <source>
        <dbReference type="ARBA" id="ARBA00024524"/>
    </source>
</evidence>
<protein>
    <recommendedName>
        <fullName evidence="12">tubulin-glutamate carboxypeptidase</fullName>
        <ecNumber evidence="12">3.4.17.24</ecNumber>
    </recommendedName>
</protein>
<dbReference type="GO" id="GO:0005829">
    <property type="term" value="C:cytosol"/>
    <property type="evidence" value="ECO:0007669"/>
    <property type="project" value="UniProtKB-SubCell"/>
</dbReference>
<dbReference type="SUPFAM" id="SSF48371">
    <property type="entry name" value="ARM repeat"/>
    <property type="match status" value="1"/>
</dbReference>
<name>A0A8M1GTU4_URSMA</name>
<dbReference type="FunFam" id="2.60.40.3120:FF:000001">
    <property type="entry name" value="cytosolic carboxypeptidase 1 isoform X1"/>
    <property type="match status" value="1"/>
</dbReference>
<keyword evidence="10" id="KW-0482">Metalloprotease</keyword>
<evidence type="ECO:0000256" key="5">
    <source>
        <dbReference type="ARBA" id="ARBA00022645"/>
    </source>
</evidence>
<evidence type="ECO:0000256" key="4">
    <source>
        <dbReference type="ARBA" id="ARBA00022490"/>
    </source>
</evidence>
<evidence type="ECO:0000259" key="16">
    <source>
        <dbReference type="PROSITE" id="PS52035"/>
    </source>
</evidence>
<proteinExistence type="inferred from homology"/>
<dbReference type="Pfam" id="PF00246">
    <property type="entry name" value="Peptidase_M14"/>
    <property type="match status" value="1"/>
</dbReference>
<dbReference type="GO" id="GO:0004181">
    <property type="term" value="F:metallocarboxypeptidase activity"/>
    <property type="evidence" value="ECO:0007669"/>
    <property type="project" value="InterPro"/>
</dbReference>
<evidence type="ECO:0000313" key="18">
    <source>
        <dbReference type="RefSeq" id="XP_040498545.1"/>
    </source>
</evidence>
<keyword evidence="6" id="KW-0645">Protease</keyword>
<dbReference type="CTD" id="123624"/>
<evidence type="ECO:0000256" key="15">
    <source>
        <dbReference type="SAM" id="MobiDB-lite"/>
    </source>
</evidence>